<organism evidence="3 4">
    <name type="scientific">Leptolinea tardivitalis</name>
    <dbReference type="NCBI Taxonomy" id="229920"/>
    <lineage>
        <taxon>Bacteria</taxon>
        <taxon>Bacillati</taxon>
        <taxon>Chloroflexota</taxon>
        <taxon>Anaerolineae</taxon>
        <taxon>Anaerolineales</taxon>
        <taxon>Anaerolineaceae</taxon>
        <taxon>Leptolinea</taxon>
    </lineage>
</organism>
<dbReference type="EMBL" id="LGCK01000014">
    <property type="protein sequence ID" value="KPL70225.1"/>
    <property type="molecule type" value="Genomic_DNA"/>
</dbReference>
<comment type="caution">
    <text evidence="3">The sequence shown here is derived from an EMBL/GenBank/DDBJ whole genome shotgun (WGS) entry which is preliminary data.</text>
</comment>
<evidence type="ECO:0000313" key="4">
    <source>
        <dbReference type="Proteomes" id="UP000050430"/>
    </source>
</evidence>
<evidence type="ECO:0000256" key="1">
    <source>
        <dbReference type="SAM" id="Phobius"/>
    </source>
</evidence>
<keyword evidence="1" id="KW-1133">Transmembrane helix</keyword>
<dbReference type="AlphaFoldDB" id="A0A0P6WKG3"/>
<dbReference type="RefSeq" id="WP_062422079.1">
    <property type="nucleotide sequence ID" value="NZ_BBYA01000010.1"/>
</dbReference>
<keyword evidence="1" id="KW-0472">Membrane</keyword>
<evidence type="ECO:0000313" key="3">
    <source>
        <dbReference type="EMBL" id="KPL70225.1"/>
    </source>
</evidence>
<evidence type="ECO:0000259" key="2">
    <source>
        <dbReference type="Pfam" id="PF13828"/>
    </source>
</evidence>
<gene>
    <name evidence="3" type="ORF">ADM99_13645</name>
</gene>
<feature type="transmembrane region" description="Helical" evidence="1">
    <location>
        <begin position="80"/>
        <end position="104"/>
    </location>
</feature>
<feature type="domain" description="DUF4190" evidence="2">
    <location>
        <begin position="19"/>
        <end position="81"/>
    </location>
</feature>
<sequence length="107" mass="10750">MSTSSYPRSPAVTETSGWAIFSLIAGLLGWAGVFGIGGVAAIIAGHIAKNQIHNSGGRVGGDGLATAGLVLGYLNVGFMIAGGCFALLVFGGLISMPLFCVPFMNGM</sequence>
<feature type="transmembrane region" description="Helical" evidence="1">
    <location>
        <begin position="20"/>
        <end position="44"/>
    </location>
</feature>
<protein>
    <recommendedName>
        <fullName evidence="2">DUF4190 domain-containing protein</fullName>
    </recommendedName>
</protein>
<dbReference type="Proteomes" id="UP000050430">
    <property type="component" value="Unassembled WGS sequence"/>
</dbReference>
<dbReference type="Pfam" id="PF13828">
    <property type="entry name" value="DUF4190"/>
    <property type="match status" value="1"/>
</dbReference>
<keyword evidence="4" id="KW-1185">Reference proteome</keyword>
<dbReference type="OrthoDB" id="162810at2"/>
<accession>A0A0P6WKG3</accession>
<reference evidence="3 4" key="1">
    <citation type="submission" date="2015-07" db="EMBL/GenBank/DDBJ databases">
        <title>Genome sequence of Leptolinea tardivitalis DSM 16556.</title>
        <authorList>
            <person name="Hemp J."/>
            <person name="Ward L.M."/>
            <person name="Pace L.A."/>
            <person name="Fischer W.W."/>
        </authorList>
    </citation>
    <scope>NUCLEOTIDE SEQUENCE [LARGE SCALE GENOMIC DNA]</scope>
    <source>
        <strain evidence="3 4">YMTK-2</strain>
    </source>
</reference>
<proteinExistence type="predicted"/>
<name>A0A0P6WKG3_9CHLR</name>
<dbReference type="STRING" id="229920.ADM99_13645"/>
<keyword evidence="1" id="KW-0812">Transmembrane</keyword>
<dbReference type="InterPro" id="IPR025241">
    <property type="entry name" value="DUF4190"/>
</dbReference>